<dbReference type="PANTHER" id="PTHR35011">
    <property type="entry name" value="2,3-DIKETO-L-GULONATE TRAP TRANSPORTER SMALL PERMEASE PROTEIN YIAM"/>
    <property type="match status" value="1"/>
</dbReference>
<evidence type="ECO:0000256" key="4">
    <source>
        <dbReference type="ARBA" id="ARBA00022519"/>
    </source>
</evidence>
<evidence type="ECO:0000259" key="10">
    <source>
        <dbReference type="Pfam" id="PF04290"/>
    </source>
</evidence>
<dbReference type="EMBL" id="DRCV01000096">
    <property type="protein sequence ID" value="HDK37794.1"/>
    <property type="molecule type" value="Genomic_DNA"/>
</dbReference>
<comment type="function">
    <text evidence="9">Part of the tripartite ATP-independent periplasmic (TRAP) transport system.</text>
</comment>
<organism evidence="11">
    <name type="scientific">Thiolapillus brandeum</name>
    <dbReference type="NCBI Taxonomy" id="1076588"/>
    <lineage>
        <taxon>Bacteria</taxon>
        <taxon>Pseudomonadati</taxon>
        <taxon>Pseudomonadota</taxon>
        <taxon>Gammaproteobacteria</taxon>
        <taxon>Chromatiales</taxon>
        <taxon>Sedimenticolaceae</taxon>
        <taxon>Thiolapillus</taxon>
    </lineage>
</organism>
<keyword evidence="4 9" id="KW-0997">Cell inner membrane</keyword>
<evidence type="ECO:0000256" key="3">
    <source>
        <dbReference type="ARBA" id="ARBA00022475"/>
    </source>
</evidence>
<evidence type="ECO:0000313" key="11">
    <source>
        <dbReference type="EMBL" id="HDK37794.1"/>
    </source>
</evidence>
<dbReference type="AlphaFoldDB" id="A0A831NYS7"/>
<comment type="subcellular location">
    <subcellularLocation>
        <location evidence="1 9">Cell inner membrane</location>
        <topology evidence="1 9">Multi-pass membrane protein</topology>
    </subcellularLocation>
</comment>
<feature type="transmembrane region" description="Helical" evidence="9">
    <location>
        <begin position="24"/>
        <end position="47"/>
    </location>
</feature>
<evidence type="ECO:0000256" key="2">
    <source>
        <dbReference type="ARBA" id="ARBA00022448"/>
    </source>
</evidence>
<keyword evidence="3" id="KW-1003">Cell membrane</keyword>
<sequence length="104" mass="12060">YTLRHQGHVRVDIFYHKFSERTCAWVDLLGTLLLLFPLVGFIFWVSWDYVLESWKVLEGSREAGGLPGVFLLKTLLLLMPLTMMLQGLALMLRSWQTIHGVRRG</sequence>
<comment type="subunit">
    <text evidence="9">The complex comprises the extracytoplasmic solute receptor protein and the two transmembrane proteins.</text>
</comment>
<evidence type="ECO:0000256" key="7">
    <source>
        <dbReference type="ARBA" id="ARBA00023136"/>
    </source>
</evidence>
<dbReference type="PANTHER" id="PTHR35011:SF4">
    <property type="entry name" value="SLL1102 PROTEIN"/>
    <property type="match status" value="1"/>
</dbReference>
<protein>
    <recommendedName>
        <fullName evidence="9">TRAP transporter small permease protein</fullName>
    </recommendedName>
</protein>
<keyword evidence="2 9" id="KW-0813">Transport</keyword>
<name>A0A831NYS7_9GAMM</name>
<evidence type="ECO:0000256" key="6">
    <source>
        <dbReference type="ARBA" id="ARBA00022989"/>
    </source>
</evidence>
<comment type="caution">
    <text evidence="11">The sequence shown here is derived from an EMBL/GenBank/DDBJ whole genome shotgun (WGS) entry which is preliminary data.</text>
</comment>
<dbReference type="GO" id="GO:0022857">
    <property type="term" value="F:transmembrane transporter activity"/>
    <property type="evidence" value="ECO:0007669"/>
    <property type="project" value="UniProtKB-UniRule"/>
</dbReference>
<proteinExistence type="inferred from homology"/>
<gene>
    <name evidence="11" type="ORF">ENG92_02100</name>
</gene>
<evidence type="ECO:0000256" key="8">
    <source>
        <dbReference type="ARBA" id="ARBA00038436"/>
    </source>
</evidence>
<evidence type="ECO:0000256" key="5">
    <source>
        <dbReference type="ARBA" id="ARBA00022692"/>
    </source>
</evidence>
<comment type="similarity">
    <text evidence="8 9">Belongs to the TRAP transporter small permease family.</text>
</comment>
<keyword evidence="6 9" id="KW-1133">Transmembrane helix</keyword>
<dbReference type="GO" id="GO:0005886">
    <property type="term" value="C:plasma membrane"/>
    <property type="evidence" value="ECO:0007669"/>
    <property type="project" value="UniProtKB-SubCell"/>
</dbReference>
<dbReference type="InterPro" id="IPR007387">
    <property type="entry name" value="TRAP_DctQ"/>
</dbReference>
<feature type="transmembrane region" description="Helical" evidence="9">
    <location>
        <begin position="67"/>
        <end position="92"/>
    </location>
</feature>
<keyword evidence="5 9" id="KW-0812">Transmembrane</keyword>
<evidence type="ECO:0000256" key="1">
    <source>
        <dbReference type="ARBA" id="ARBA00004429"/>
    </source>
</evidence>
<accession>A0A831NYS7</accession>
<feature type="domain" description="Tripartite ATP-independent periplasmic transporters DctQ component" evidence="10">
    <location>
        <begin position="1"/>
        <end position="96"/>
    </location>
</feature>
<dbReference type="InterPro" id="IPR055348">
    <property type="entry name" value="DctQ"/>
</dbReference>
<dbReference type="Proteomes" id="UP000885822">
    <property type="component" value="Unassembled WGS sequence"/>
</dbReference>
<dbReference type="Pfam" id="PF04290">
    <property type="entry name" value="DctQ"/>
    <property type="match status" value="1"/>
</dbReference>
<evidence type="ECO:0000256" key="9">
    <source>
        <dbReference type="RuleBase" id="RU369079"/>
    </source>
</evidence>
<feature type="non-terminal residue" evidence="11">
    <location>
        <position position="1"/>
    </location>
</feature>
<reference evidence="11" key="1">
    <citation type="journal article" date="2020" name="mSystems">
        <title>Genome- and Community-Level Interaction Insights into Carbon Utilization and Element Cycling Functions of Hydrothermarchaeota in Hydrothermal Sediment.</title>
        <authorList>
            <person name="Zhou Z."/>
            <person name="Liu Y."/>
            <person name="Xu W."/>
            <person name="Pan J."/>
            <person name="Luo Z.H."/>
            <person name="Li M."/>
        </authorList>
    </citation>
    <scope>NUCLEOTIDE SEQUENCE [LARGE SCALE GENOMIC DNA]</scope>
    <source>
        <strain evidence="11">HyVt-26</strain>
    </source>
</reference>
<keyword evidence="7 9" id="KW-0472">Membrane</keyword>
<comment type="caution">
    <text evidence="9">Lacks conserved residue(s) required for the propagation of feature annotation.</text>
</comment>